<sequence>MAIMQEPAAVDRTELGADDPARELAEQLRALATVDPQLANQLVSELVASVDKATDGAFTARLDPQVRVALGLPAQPLGGG</sequence>
<dbReference type="Proteomes" id="UP001499978">
    <property type="component" value="Unassembled WGS sequence"/>
</dbReference>
<dbReference type="RefSeq" id="WP_344166726.1">
    <property type="nucleotide sequence ID" value="NZ_BAAARY010000001.1"/>
</dbReference>
<accession>A0ABN3N036</accession>
<comment type="caution">
    <text evidence="1">The sequence shown here is derived from an EMBL/GenBank/DDBJ whole genome shotgun (WGS) entry which is preliminary data.</text>
</comment>
<evidence type="ECO:0000313" key="1">
    <source>
        <dbReference type="EMBL" id="GAA2510500.1"/>
    </source>
</evidence>
<dbReference type="EMBL" id="BAAARY010000001">
    <property type="protein sequence ID" value="GAA2510500.1"/>
    <property type="molecule type" value="Genomic_DNA"/>
</dbReference>
<evidence type="ECO:0000313" key="2">
    <source>
        <dbReference type="Proteomes" id="UP001499978"/>
    </source>
</evidence>
<protein>
    <submittedName>
        <fullName evidence="1">Uncharacterized protein</fullName>
    </submittedName>
</protein>
<reference evidence="1 2" key="1">
    <citation type="journal article" date="2019" name="Int. J. Syst. Evol. Microbiol.">
        <title>The Global Catalogue of Microorganisms (GCM) 10K type strain sequencing project: providing services to taxonomists for standard genome sequencing and annotation.</title>
        <authorList>
            <consortium name="The Broad Institute Genomics Platform"/>
            <consortium name="The Broad Institute Genome Sequencing Center for Infectious Disease"/>
            <person name="Wu L."/>
            <person name="Ma J."/>
        </authorList>
    </citation>
    <scope>NUCLEOTIDE SEQUENCE [LARGE SCALE GENOMIC DNA]</scope>
    <source>
        <strain evidence="1 2">JCM 3367</strain>
    </source>
</reference>
<name>A0ABN3N036_9ACTN</name>
<gene>
    <name evidence="1" type="ORF">GCM10010201_01490</name>
</gene>
<keyword evidence="2" id="KW-1185">Reference proteome</keyword>
<proteinExistence type="predicted"/>
<organism evidence="1 2">
    <name type="scientific">Pilimelia columellifera subsp. columellifera</name>
    <dbReference type="NCBI Taxonomy" id="706583"/>
    <lineage>
        <taxon>Bacteria</taxon>
        <taxon>Bacillati</taxon>
        <taxon>Actinomycetota</taxon>
        <taxon>Actinomycetes</taxon>
        <taxon>Micromonosporales</taxon>
        <taxon>Micromonosporaceae</taxon>
        <taxon>Pilimelia</taxon>
    </lineage>
</organism>